<evidence type="ECO:0000313" key="3">
    <source>
        <dbReference type="Proteomes" id="UP000282837"/>
    </source>
</evidence>
<keyword evidence="1" id="KW-1133">Transmembrane helix</keyword>
<dbReference type="InterPro" id="IPR004891">
    <property type="entry name" value="Mercury-R_MerC"/>
</dbReference>
<feature type="transmembrane region" description="Helical" evidence="1">
    <location>
        <begin position="18"/>
        <end position="41"/>
    </location>
</feature>
<keyword evidence="1" id="KW-0472">Membrane</keyword>
<dbReference type="RefSeq" id="WP_127709851.1">
    <property type="nucleotide sequence ID" value="NZ_SACO01000009.1"/>
</dbReference>
<keyword evidence="3" id="KW-1185">Reference proteome</keyword>
<feature type="transmembrane region" description="Helical" evidence="1">
    <location>
        <begin position="102"/>
        <end position="120"/>
    </location>
</feature>
<reference evidence="2 3" key="1">
    <citation type="submission" date="2019-01" db="EMBL/GenBank/DDBJ databases">
        <authorList>
            <person name="Chen W.-M."/>
        </authorList>
    </citation>
    <scope>NUCLEOTIDE SEQUENCE [LARGE SCALE GENOMIC DNA]</scope>
    <source>
        <strain evidence="2 3">FSY-9</strain>
    </source>
</reference>
<feature type="transmembrane region" description="Helical" evidence="1">
    <location>
        <begin position="77"/>
        <end position="96"/>
    </location>
</feature>
<evidence type="ECO:0000256" key="1">
    <source>
        <dbReference type="SAM" id="Phobius"/>
    </source>
</evidence>
<accession>A0A3S2Y7S9</accession>
<dbReference type="OrthoDB" id="6078385at2"/>
<proteinExistence type="predicted"/>
<feature type="transmembrane region" description="Helical" evidence="1">
    <location>
        <begin position="53"/>
        <end position="70"/>
    </location>
</feature>
<dbReference type="GO" id="GO:0016020">
    <property type="term" value="C:membrane"/>
    <property type="evidence" value="ECO:0007669"/>
    <property type="project" value="InterPro"/>
</dbReference>
<comment type="caution">
    <text evidence="2">The sequence shown here is derived from an EMBL/GenBank/DDBJ whole genome shotgun (WGS) entry which is preliminary data.</text>
</comment>
<dbReference type="Pfam" id="PF03203">
    <property type="entry name" value="MerC"/>
    <property type="match status" value="1"/>
</dbReference>
<name>A0A3S2Y7S9_9SPHN</name>
<sequence length="124" mass="12479">MIGNPFASIRAKLDHAGVLLSALCLVHCVSGLVLVSLLGLGGGVLLDPRFHEVGLVVAIAVGALGLGFGVARHGQRLPLLLGALGLGLMALGLVVPHGLAEVAATVPGVILLAFAHIRNLRGAH</sequence>
<keyword evidence="1" id="KW-0812">Transmembrane</keyword>
<gene>
    <name evidence="2" type="ORF">EOE18_12055</name>
</gene>
<dbReference type="EMBL" id="SACO01000009">
    <property type="protein sequence ID" value="RVU04227.1"/>
    <property type="molecule type" value="Genomic_DNA"/>
</dbReference>
<dbReference type="Proteomes" id="UP000282837">
    <property type="component" value="Unassembled WGS sequence"/>
</dbReference>
<evidence type="ECO:0000313" key="2">
    <source>
        <dbReference type="EMBL" id="RVU04227.1"/>
    </source>
</evidence>
<dbReference type="GO" id="GO:0015097">
    <property type="term" value="F:mercury ion transmembrane transporter activity"/>
    <property type="evidence" value="ECO:0007669"/>
    <property type="project" value="InterPro"/>
</dbReference>
<protein>
    <submittedName>
        <fullName evidence="2">MerC domain-containing protein</fullName>
    </submittedName>
</protein>
<organism evidence="2 3">
    <name type="scientific">Novosphingobium umbonatum</name>
    <dbReference type="NCBI Taxonomy" id="1908524"/>
    <lineage>
        <taxon>Bacteria</taxon>
        <taxon>Pseudomonadati</taxon>
        <taxon>Pseudomonadota</taxon>
        <taxon>Alphaproteobacteria</taxon>
        <taxon>Sphingomonadales</taxon>
        <taxon>Sphingomonadaceae</taxon>
        <taxon>Novosphingobium</taxon>
    </lineage>
</organism>
<dbReference type="AlphaFoldDB" id="A0A3S2Y7S9"/>